<protein>
    <recommendedName>
        <fullName evidence="1">AB hydrolase-1 domain-containing protein</fullName>
    </recommendedName>
</protein>
<evidence type="ECO:0000313" key="3">
    <source>
        <dbReference type="Proteomes" id="UP001212841"/>
    </source>
</evidence>
<dbReference type="PANTHER" id="PTHR12277">
    <property type="entry name" value="ALPHA/BETA HYDROLASE DOMAIN-CONTAINING PROTEIN"/>
    <property type="match status" value="1"/>
</dbReference>
<accession>A0AAD5SC55</accession>
<dbReference type="InterPro" id="IPR029058">
    <property type="entry name" value="AB_hydrolase_fold"/>
</dbReference>
<dbReference type="Gene3D" id="3.40.50.1820">
    <property type="entry name" value="alpha/beta hydrolase"/>
    <property type="match status" value="1"/>
</dbReference>
<dbReference type="Proteomes" id="UP001212841">
    <property type="component" value="Unassembled WGS sequence"/>
</dbReference>
<evidence type="ECO:0000259" key="1">
    <source>
        <dbReference type="Pfam" id="PF12697"/>
    </source>
</evidence>
<comment type="caution">
    <text evidence="2">The sequence shown here is derived from an EMBL/GenBank/DDBJ whole genome shotgun (WGS) entry which is preliminary data.</text>
</comment>
<dbReference type="SUPFAM" id="SSF53474">
    <property type="entry name" value="alpha/beta-Hydrolases"/>
    <property type="match status" value="1"/>
</dbReference>
<organism evidence="2 3">
    <name type="scientific">Rhizophlyctis rosea</name>
    <dbReference type="NCBI Taxonomy" id="64517"/>
    <lineage>
        <taxon>Eukaryota</taxon>
        <taxon>Fungi</taxon>
        <taxon>Fungi incertae sedis</taxon>
        <taxon>Chytridiomycota</taxon>
        <taxon>Chytridiomycota incertae sedis</taxon>
        <taxon>Chytridiomycetes</taxon>
        <taxon>Rhizophlyctidales</taxon>
        <taxon>Rhizophlyctidaceae</taxon>
        <taxon>Rhizophlyctis</taxon>
    </lineage>
</organism>
<dbReference type="Pfam" id="PF12697">
    <property type="entry name" value="Abhydrolase_6"/>
    <property type="match status" value="1"/>
</dbReference>
<keyword evidence="3" id="KW-1185">Reference proteome</keyword>
<proteinExistence type="predicted"/>
<gene>
    <name evidence="2" type="ORF">HK097_008755</name>
</gene>
<dbReference type="InterPro" id="IPR000073">
    <property type="entry name" value="AB_hydrolase_1"/>
</dbReference>
<reference evidence="2" key="1">
    <citation type="submission" date="2020-05" db="EMBL/GenBank/DDBJ databases">
        <title>Phylogenomic resolution of chytrid fungi.</title>
        <authorList>
            <person name="Stajich J.E."/>
            <person name="Amses K."/>
            <person name="Simmons R."/>
            <person name="Seto K."/>
            <person name="Myers J."/>
            <person name="Bonds A."/>
            <person name="Quandt C.A."/>
            <person name="Barry K."/>
            <person name="Liu P."/>
            <person name="Grigoriev I."/>
            <person name="Longcore J.E."/>
            <person name="James T.Y."/>
        </authorList>
    </citation>
    <scope>NUCLEOTIDE SEQUENCE</scope>
    <source>
        <strain evidence="2">JEL0318</strain>
    </source>
</reference>
<feature type="domain" description="AB hydrolase-1" evidence="1">
    <location>
        <begin position="42"/>
        <end position="301"/>
    </location>
</feature>
<evidence type="ECO:0000313" key="2">
    <source>
        <dbReference type="EMBL" id="KAJ3050286.1"/>
    </source>
</evidence>
<dbReference type="EMBL" id="JADGJD010000532">
    <property type="protein sequence ID" value="KAJ3050286.1"/>
    <property type="molecule type" value="Genomic_DNA"/>
</dbReference>
<sequence>MRHFNSGSSTHLAPSVLADKHEDVKDAARFDEHLKTAERVFLYCHGNAGNRATFQRTAFYKLLSSTPQTSHVLTFDYRGFGDSSPVSPTEHGVQLDALAAYTYLTTRGVPHTRIILVGHSLGSGVATWLSRNLTESGTAPAGLVLLSAYASMPDAALGYPMVPLLYPFQYLPALSKTVKSFVAERWESVEHIKYAACPVLIMHGSADFEILPWQARSLFLESVGTRLGKKVEEPTEDLQTVFEPRDSGESVTTLDGYSIRRLPGDEAWLWISESSQWTDLMGREKGDVWYLEVKRAGHNTLGKYQVVADGLEAWLKKHSV</sequence>
<dbReference type="AlphaFoldDB" id="A0AAD5SC55"/>
<dbReference type="PANTHER" id="PTHR12277:SF81">
    <property type="entry name" value="PROTEIN ABHD13"/>
    <property type="match status" value="1"/>
</dbReference>
<name>A0AAD5SC55_9FUNG</name>